<dbReference type="Proteomes" id="UP000249375">
    <property type="component" value="Chromosome"/>
</dbReference>
<dbReference type="KEGG" id="alq:C7Y71_007680"/>
<dbReference type="EMBL" id="CP033459">
    <property type="protein sequence ID" value="QFQ12907.1"/>
    <property type="molecule type" value="Genomic_DNA"/>
</dbReference>
<proteinExistence type="predicted"/>
<protein>
    <recommendedName>
        <fullName evidence="3">Glycosyltransferase</fullName>
    </recommendedName>
</protein>
<reference evidence="1 2" key="1">
    <citation type="submission" date="2018-11" db="EMBL/GenBank/DDBJ databases">
        <authorList>
            <person name="Na S.W."/>
            <person name="Baik M."/>
        </authorList>
    </citation>
    <scope>NUCLEOTIDE SEQUENCE [LARGE SCALE GENOMIC DNA]</scope>
    <source>
        <strain evidence="1 2">E39</strain>
    </source>
</reference>
<dbReference type="InterPro" id="IPR029044">
    <property type="entry name" value="Nucleotide-diphossugar_trans"/>
</dbReference>
<dbReference type="Gene3D" id="3.90.550.10">
    <property type="entry name" value="Spore Coat Polysaccharide Biosynthesis Protein SpsA, Chain A"/>
    <property type="match status" value="1"/>
</dbReference>
<name>A0A5P8E7R7_9BACT</name>
<gene>
    <name evidence="1" type="ORF">C7Y71_007680</name>
</gene>
<dbReference type="AlphaFoldDB" id="A0A5P8E7R7"/>
<organism evidence="1 2">
    <name type="scientific">Pseudoprevotella muciniphila</name>
    <dbReference type="NCBI Taxonomy" id="2133944"/>
    <lineage>
        <taxon>Bacteria</taxon>
        <taxon>Pseudomonadati</taxon>
        <taxon>Bacteroidota</taxon>
        <taxon>Bacteroidia</taxon>
        <taxon>Bacteroidales</taxon>
        <taxon>Prevotellaceae</taxon>
        <taxon>Pseudoprevotella</taxon>
    </lineage>
</organism>
<dbReference type="SUPFAM" id="SSF53448">
    <property type="entry name" value="Nucleotide-diphospho-sugar transferases"/>
    <property type="match status" value="1"/>
</dbReference>
<evidence type="ECO:0008006" key="3">
    <source>
        <dbReference type="Google" id="ProtNLM"/>
    </source>
</evidence>
<evidence type="ECO:0000313" key="1">
    <source>
        <dbReference type="EMBL" id="QFQ12907.1"/>
    </source>
</evidence>
<sequence>MKSMTKSQVIYQYRLLGVVTLYNPDCTEAAENIKRYITDLDMLIVWDNSPLENNLKAEVLNLLGDEAEKVVWHGDGQNTCIAPAINFAMKYAKEKSFDLLLIMDQDSRWKKFSDYRKEVEALYQKQAMVFAPYVEGCDTFEITNPEQKRLLFINSGTIIPTKILEVIGEIDEKAFPLDAIDYDMALSVREKGYEVVCLTNLRLIHTLGQPQRMGLFKIRTNNYNSERLYGIVRSHVICYRKHRAQAVKEYRRTFFKKFYFYIPMRILLAEPEKLSRLKAHIKGLISGYKYPL</sequence>
<evidence type="ECO:0000313" key="2">
    <source>
        <dbReference type="Proteomes" id="UP000249375"/>
    </source>
</evidence>
<keyword evidence="2" id="KW-1185">Reference proteome</keyword>
<accession>A0A5P8E7R7</accession>